<sequence length="97" mass="10822">WPLSSRSPPSSLATDLKVSSLRWRIPLTRSLGASTKFASDPIVLSSFLSPNHREIRSELPLSTLTSKWPFSSRSSPSSLATDPKDSTLRWRKRPTKS</sequence>
<name>A0AAV5WJR9_9BILA</name>
<evidence type="ECO:0000256" key="1">
    <source>
        <dbReference type="SAM" id="MobiDB-lite"/>
    </source>
</evidence>
<organism evidence="2 3">
    <name type="scientific">Pristionchus fissidentatus</name>
    <dbReference type="NCBI Taxonomy" id="1538716"/>
    <lineage>
        <taxon>Eukaryota</taxon>
        <taxon>Metazoa</taxon>
        <taxon>Ecdysozoa</taxon>
        <taxon>Nematoda</taxon>
        <taxon>Chromadorea</taxon>
        <taxon>Rhabditida</taxon>
        <taxon>Rhabditina</taxon>
        <taxon>Diplogasteromorpha</taxon>
        <taxon>Diplogasteroidea</taxon>
        <taxon>Neodiplogasteridae</taxon>
        <taxon>Pristionchus</taxon>
    </lineage>
</organism>
<proteinExistence type="predicted"/>
<protein>
    <submittedName>
        <fullName evidence="2">Uncharacterized protein</fullName>
    </submittedName>
</protein>
<accession>A0AAV5WJR9</accession>
<dbReference type="Proteomes" id="UP001432322">
    <property type="component" value="Unassembled WGS sequence"/>
</dbReference>
<reference evidence="2" key="1">
    <citation type="submission" date="2023-10" db="EMBL/GenBank/DDBJ databases">
        <title>Genome assembly of Pristionchus species.</title>
        <authorList>
            <person name="Yoshida K."/>
            <person name="Sommer R.J."/>
        </authorList>
    </citation>
    <scope>NUCLEOTIDE SEQUENCE</scope>
    <source>
        <strain evidence="2">RS5133</strain>
    </source>
</reference>
<comment type="caution">
    <text evidence="2">The sequence shown here is derived from an EMBL/GenBank/DDBJ whole genome shotgun (WGS) entry which is preliminary data.</text>
</comment>
<evidence type="ECO:0000313" key="2">
    <source>
        <dbReference type="EMBL" id="GMT30805.1"/>
    </source>
</evidence>
<gene>
    <name evidence="2" type="ORF">PFISCL1PPCAC_22102</name>
</gene>
<feature type="non-terminal residue" evidence="2">
    <location>
        <position position="1"/>
    </location>
</feature>
<dbReference type="EMBL" id="BTSY01000005">
    <property type="protein sequence ID" value="GMT30805.1"/>
    <property type="molecule type" value="Genomic_DNA"/>
</dbReference>
<dbReference type="AlphaFoldDB" id="A0AAV5WJR9"/>
<feature type="region of interest" description="Disordered" evidence="1">
    <location>
        <begin position="68"/>
        <end position="97"/>
    </location>
</feature>
<evidence type="ECO:0000313" key="3">
    <source>
        <dbReference type="Proteomes" id="UP001432322"/>
    </source>
</evidence>
<keyword evidence="3" id="KW-1185">Reference proteome</keyword>